<keyword evidence="1" id="KW-1133">Transmembrane helix</keyword>
<keyword evidence="1" id="KW-0812">Transmembrane</keyword>
<evidence type="ECO:0000256" key="2">
    <source>
        <dbReference type="SAM" id="SignalP"/>
    </source>
</evidence>
<keyword evidence="1" id="KW-0472">Membrane</keyword>
<evidence type="ECO:0000313" key="3">
    <source>
        <dbReference type="Proteomes" id="UP000050790"/>
    </source>
</evidence>
<feature type="chain" id="PRO_5041698222" description="Selenoprotein K" evidence="2">
    <location>
        <begin position="22"/>
        <end position="68"/>
    </location>
</feature>
<evidence type="ECO:0000313" key="4">
    <source>
        <dbReference type="WBParaSite" id="SMRG1_82090.1"/>
    </source>
</evidence>
<feature type="signal peptide" evidence="2">
    <location>
        <begin position="1"/>
        <end position="21"/>
    </location>
</feature>
<dbReference type="WBParaSite" id="SMRG1_82090.1">
    <property type="protein sequence ID" value="SMRG1_82090.1"/>
    <property type="gene ID" value="SMRG1_82090"/>
</dbReference>
<name>A0AA85AG25_9TREM</name>
<evidence type="ECO:0000256" key="1">
    <source>
        <dbReference type="SAM" id="Phobius"/>
    </source>
</evidence>
<feature type="transmembrane region" description="Helical" evidence="1">
    <location>
        <begin position="45"/>
        <end position="67"/>
    </location>
</feature>
<accession>A0AA85AG25</accession>
<keyword evidence="2" id="KW-0732">Signal</keyword>
<dbReference type="Proteomes" id="UP000050790">
    <property type="component" value="Unassembled WGS sequence"/>
</dbReference>
<sequence>MKFMNIITILFLFGIFISIHGYPDYRDEYSNEQLQQPKSSGLWGFFSNLFKSFKFFCSISTFLGWFFS</sequence>
<proteinExistence type="predicted"/>
<reference evidence="4" key="1">
    <citation type="submission" date="2023-11" db="UniProtKB">
        <authorList>
            <consortium name="WormBaseParasite"/>
        </authorList>
    </citation>
    <scope>IDENTIFICATION</scope>
</reference>
<dbReference type="AlphaFoldDB" id="A0AA85AG25"/>
<evidence type="ECO:0008006" key="5">
    <source>
        <dbReference type="Google" id="ProtNLM"/>
    </source>
</evidence>
<protein>
    <recommendedName>
        <fullName evidence="5">Selenoprotein K</fullName>
    </recommendedName>
</protein>
<organism evidence="3 4">
    <name type="scientific">Schistosoma margrebowiei</name>
    <dbReference type="NCBI Taxonomy" id="48269"/>
    <lineage>
        <taxon>Eukaryota</taxon>
        <taxon>Metazoa</taxon>
        <taxon>Spiralia</taxon>
        <taxon>Lophotrochozoa</taxon>
        <taxon>Platyhelminthes</taxon>
        <taxon>Trematoda</taxon>
        <taxon>Digenea</taxon>
        <taxon>Strigeidida</taxon>
        <taxon>Schistosomatoidea</taxon>
        <taxon>Schistosomatidae</taxon>
        <taxon>Schistosoma</taxon>
    </lineage>
</organism>